<feature type="region of interest" description="Disordered" evidence="1">
    <location>
        <begin position="31"/>
        <end position="50"/>
    </location>
</feature>
<protein>
    <submittedName>
        <fullName evidence="3">Uncharacterized protein</fullName>
    </submittedName>
</protein>
<evidence type="ECO:0000313" key="4">
    <source>
        <dbReference type="Proteomes" id="UP001189429"/>
    </source>
</evidence>
<proteinExistence type="predicted"/>
<keyword evidence="2" id="KW-0812">Transmembrane</keyword>
<dbReference type="Proteomes" id="UP001189429">
    <property type="component" value="Unassembled WGS sequence"/>
</dbReference>
<feature type="transmembrane region" description="Helical" evidence="2">
    <location>
        <begin position="61"/>
        <end position="80"/>
    </location>
</feature>
<organism evidence="3 4">
    <name type="scientific">Prorocentrum cordatum</name>
    <dbReference type="NCBI Taxonomy" id="2364126"/>
    <lineage>
        <taxon>Eukaryota</taxon>
        <taxon>Sar</taxon>
        <taxon>Alveolata</taxon>
        <taxon>Dinophyceae</taxon>
        <taxon>Prorocentrales</taxon>
        <taxon>Prorocentraceae</taxon>
        <taxon>Prorocentrum</taxon>
    </lineage>
</organism>
<evidence type="ECO:0000256" key="1">
    <source>
        <dbReference type="SAM" id="MobiDB-lite"/>
    </source>
</evidence>
<feature type="non-terminal residue" evidence="3">
    <location>
        <position position="1"/>
    </location>
</feature>
<gene>
    <name evidence="3" type="ORF">PCOR1329_LOCUS49345</name>
</gene>
<evidence type="ECO:0000313" key="3">
    <source>
        <dbReference type="EMBL" id="CAK0860345.1"/>
    </source>
</evidence>
<comment type="caution">
    <text evidence="3">The sequence shown here is derived from an EMBL/GenBank/DDBJ whole genome shotgun (WGS) entry which is preliminary data.</text>
</comment>
<dbReference type="EMBL" id="CAUYUJ010015969">
    <property type="protein sequence ID" value="CAK0860345.1"/>
    <property type="molecule type" value="Genomic_DNA"/>
</dbReference>
<keyword evidence="2" id="KW-1133">Transmembrane helix</keyword>
<feature type="non-terminal residue" evidence="3">
    <location>
        <position position="204"/>
    </location>
</feature>
<evidence type="ECO:0000256" key="2">
    <source>
        <dbReference type="SAM" id="Phobius"/>
    </source>
</evidence>
<accession>A0ABN9UME7</accession>
<keyword evidence="2" id="KW-0472">Membrane</keyword>
<sequence length="204" mass="21353">LAADLCSDVLLCNAIESAGFTEEGEAEVEKMSSKAVPHVEPSRPREKPEGLARRLDGARRLFAPFVLSATYLYTLVFISGCVSTPNDYPTVQELGHTSGHFLAKGPILTVVALFGKTMESGAKLKAAEALFGMSSTRPPTAVTCEEKGNQTIPLGLVGLGDVARICASGCVLVEGSACSDVVGHTGEVTLTVEHKPVSTTSGFK</sequence>
<feature type="compositionally biased region" description="Basic and acidic residues" evidence="1">
    <location>
        <begin position="40"/>
        <end position="50"/>
    </location>
</feature>
<keyword evidence="4" id="KW-1185">Reference proteome</keyword>
<reference evidence="3" key="1">
    <citation type="submission" date="2023-10" db="EMBL/GenBank/DDBJ databases">
        <authorList>
            <person name="Chen Y."/>
            <person name="Shah S."/>
            <person name="Dougan E. K."/>
            <person name="Thang M."/>
            <person name="Chan C."/>
        </authorList>
    </citation>
    <scope>NUCLEOTIDE SEQUENCE [LARGE SCALE GENOMIC DNA]</scope>
</reference>
<name>A0ABN9UME7_9DINO</name>